<dbReference type="InterPro" id="IPR007750">
    <property type="entry name" value="DUF674"/>
</dbReference>
<dbReference type="Proteomes" id="UP000242715">
    <property type="component" value="Unassembled WGS sequence"/>
</dbReference>
<protein>
    <submittedName>
        <fullName evidence="1">Uncharacterized protein</fullName>
    </submittedName>
</protein>
<evidence type="ECO:0000313" key="1">
    <source>
        <dbReference type="EMBL" id="GAU37893.1"/>
    </source>
</evidence>
<accession>A0A2Z6N768</accession>
<sequence>MGNHHGVVISVQPPYNGFVNDVATFLITDNLNVIPNASGYTNLAFIQNSGIKSISSIKEMTANVTKEKEKVVTIGIKECLYILKASLTSTSALTNGLSHFLTDVKEEK</sequence>
<dbReference type="PANTHER" id="PTHR33103:SF27">
    <property type="entry name" value="OS04G0594700 PROTEIN"/>
    <property type="match status" value="1"/>
</dbReference>
<dbReference type="OrthoDB" id="1277335at2759"/>
<gene>
    <name evidence="1" type="ORF">TSUD_163300</name>
</gene>
<dbReference type="PANTHER" id="PTHR33103">
    <property type="entry name" value="OS01G0153900 PROTEIN"/>
    <property type="match status" value="1"/>
</dbReference>
<name>A0A2Z6N768_TRISU</name>
<keyword evidence="2" id="KW-1185">Reference proteome</keyword>
<organism evidence="1 2">
    <name type="scientific">Trifolium subterraneum</name>
    <name type="common">Subterranean clover</name>
    <dbReference type="NCBI Taxonomy" id="3900"/>
    <lineage>
        <taxon>Eukaryota</taxon>
        <taxon>Viridiplantae</taxon>
        <taxon>Streptophyta</taxon>
        <taxon>Embryophyta</taxon>
        <taxon>Tracheophyta</taxon>
        <taxon>Spermatophyta</taxon>
        <taxon>Magnoliopsida</taxon>
        <taxon>eudicotyledons</taxon>
        <taxon>Gunneridae</taxon>
        <taxon>Pentapetalae</taxon>
        <taxon>rosids</taxon>
        <taxon>fabids</taxon>
        <taxon>Fabales</taxon>
        <taxon>Fabaceae</taxon>
        <taxon>Papilionoideae</taxon>
        <taxon>50 kb inversion clade</taxon>
        <taxon>NPAAA clade</taxon>
        <taxon>Hologalegina</taxon>
        <taxon>IRL clade</taxon>
        <taxon>Trifolieae</taxon>
        <taxon>Trifolium</taxon>
    </lineage>
</organism>
<reference evidence="2" key="1">
    <citation type="journal article" date="2017" name="Front. Plant Sci.">
        <title>Climate Clever Clovers: New Paradigm to Reduce the Environmental Footprint of Ruminants by Breeding Low Methanogenic Forages Utilizing Haplotype Variation.</title>
        <authorList>
            <person name="Kaur P."/>
            <person name="Appels R."/>
            <person name="Bayer P.E."/>
            <person name="Keeble-Gagnere G."/>
            <person name="Wang J."/>
            <person name="Hirakawa H."/>
            <person name="Shirasawa K."/>
            <person name="Vercoe P."/>
            <person name="Stefanova K."/>
            <person name="Durmic Z."/>
            <person name="Nichols P."/>
            <person name="Revell C."/>
            <person name="Isobe S.N."/>
            <person name="Edwards D."/>
            <person name="Erskine W."/>
        </authorList>
    </citation>
    <scope>NUCLEOTIDE SEQUENCE [LARGE SCALE GENOMIC DNA]</scope>
    <source>
        <strain evidence="2">cv. Daliak</strain>
    </source>
</reference>
<evidence type="ECO:0000313" key="2">
    <source>
        <dbReference type="Proteomes" id="UP000242715"/>
    </source>
</evidence>
<dbReference type="AlphaFoldDB" id="A0A2Z6N768"/>
<dbReference type="EMBL" id="DF973695">
    <property type="protein sequence ID" value="GAU37893.1"/>
    <property type="molecule type" value="Genomic_DNA"/>
</dbReference>
<dbReference type="Pfam" id="PF05056">
    <property type="entry name" value="DUF674"/>
    <property type="match status" value="1"/>
</dbReference>
<proteinExistence type="predicted"/>